<dbReference type="CDD" id="cd07381">
    <property type="entry name" value="MPP_CapA"/>
    <property type="match status" value="1"/>
</dbReference>
<feature type="domain" description="Capsule synthesis protein CapA" evidence="4">
    <location>
        <begin position="63"/>
        <end position="302"/>
    </location>
</feature>
<dbReference type="EMBL" id="JACJVN010000024">
    <property type="protein sequence ID" value="MBB6676927.1"/>
    <property type="molecule type" value="Genomic_DNA"/>
</dbReference>
<gene>
    <name evidence="5" type="ORF">H4Q31_06230</name>
</gene>
<dbReference type="InterPro" id="IPR052169">
    <property type="entry name" value="CW_Biosynth-Accessory"/>
</dbReference>
<dbReference type="SUPFAM" id="SSF56300">
    <property type="entry name" value="Metallo-dependent phosphatases"/>
    <property type="match status" value="1"/>
</dbReference>
<evidence type="ECO:0000313" key="5">
    <source>
        <dbReference type="EMBL" id="MBB6676927.1"/>
    </source>
</evidence>
<sequence length="374" mass="40460">MRTVALLLLLLLSSLPLNLTGFLANWAEQAAPGASAPLAPADGDADPAPLPSPSPELPEPPITVNLVGDILLASTVGSNIAKYGADYPFEETAELLADADITFGNLETSVSTRGKPADKQFTFRSTPESLEGLVNAGFDGVSVANNHTLDYGVGALQDTLANLDEYKLGHTGAGDNEEEAFEPYVQEVRGKKVAIIGISRVLPEGSWYAGKNKPGIAQGYLMEPMMTYIKKAVSKSDYTIVFIHWNKETKDYPEDYARTYAKEFIDAGVDAVIGAHSHSLQGIEWYKGKPVFYSLGNFIFTSKSEKSSQSMILKLSFEDDQVGASVTPVQIVNTQAKLRDDKYNQAIIGKLNKISFNAVVGKDGTVREKEKEAE</sequence>
<keyword evidence="6" id="KW-1185">Reference proteome</keyword>
<comment type="similarity">
    <text evidence="1">Belongs to the CapA family.</text>
</comment>
<dbReference type="Gene3D" id="3.60.21.10">
    <property type="match status" value="1"/>
</dbReference>
<evidence type="ECO:0000256" key="1">
    <source>
        <dbReference type="ARBA" id="ARBA00005662"/>
    </source>
</evidence>
<keyword evidence="3" id="KW-0732">Signal</keyword>
<proteinExistence type="inferred from homology"/>
<feature type="region of interest" description="Disordered" evidence="2">
    <location>
        <begin position="34"/>
        <end position="58"/>
    </location>
</feature>
<dbReference type="Proteomes" id="UP000574133">
    <property type="component" value="Unassembled WGS sequence"/>
</dbReference>
<protein>
    <submittedName>
        <fullName evidence="5">CapA family protein</fullName>
    </submittedName>
</protein>
<reference evidence="5 6" key="1">
    <citation type="submission" date="2020-08" db="EMBL/GenBank/DDBJ databases">
        <title>Cohnella phylogeny.</title>
        <authorList>
            <person name="Dunlap C."/>
        </authorList>
    </citation>
    <scope>NUCLEOTIDE SEQUENCE [LARGE SCALE GENOMIC DNA]</scope>
    <source>
        <strain evidence="5 6">DSM 103658</strain>
    </source>
</reference>
<evidence type="ECO:0000256" key="2">
    <source>
        <dbReference type="SAM" id="MobiDB-lite"/>
    </source>
</evidence>
<organism evidence="5 6">
    <name type="scientific">Cohnella lubricantis</name>
    <dbReference type="NCBI Taxonomy" id="2163172"/>
    <lineage>
        <taxon>Bacteria</taxon>
        <taxon>Bacillati</taxon>
        <taxon>Bacillota</taxon>
        <taxon>Bacilli</taxon>
        <taxon>Bacillales</taxon>
        <taxon>Paenibacillaceae</taxon>
        <taxon>Cohnella</taxon>
    </lineage>
</organism>
<feature type="compositionally biased region" description="Pro residues" evidence="2">
    <location>
        <begin position="48"/>
        <end position="58"/>
    </location>
</feature>
<dbReference type="InterPro" id="IPR019079">
    <property type="entry name" value="Capsule_synth_CapA"/>
</dbReference>
<dbReference type="PANTHER" id="PTHR33393">
    <property type="entry name" value="POLYGLUTAMINE SYNTHESIS ACCESSORY PROTEIN RV0574C-RELATED"/>
    <property type="match status" value="1"/>
</dbReference>
<dbReference type="InterPro" id="IPR029052">
    <property type="entry name" value="Metallo-depent_PP-like"/>
</dbReference>
<dbReference type="SMART" id="SM00854">
    <property type="entry name" value="PGA_cap"/>
    <property type="match status" value="1"/>
</dbReference>
<evidence type="ECO:0000256" key="3">
    <source>
        <dbReference type="SAM" id="SignalP"/>
    </source>
</evidence>
<dbReference type="Pfam" id="PF09587">
    <property type="entry name" value="PGA_cap"/>
    <property type="match status" value="1"/>
</dbReference>
<dbReference type="AlphaFoldDB" id="A0A841TD75"/>
<dbReference type="RefSeq" id="WP_185178210.1">
    <property type="nucleotide sequence ID" value="NZ_CBCSEP010000008.1"/>
</dbReference>
<dbReference type="PANTHER" id="PTHR33393:SF13">
    <property type="entry name" value="PGA BIOSYNTHESIS PROTEIN CAPA"/>
    <property type="match status" value="1"/>
</dbReference>
<accession>A0A841TD75</accession>
<evidence type="ECO:0000259" key="4">
    <source>
        <dbReference type="SMART" id="SM00854"/>
    </source>
</evidence>
<feature type="chain" id="PRO_5039292815" evidence="3">
    <location>
        <begin position="20"/>
        <end position="374"/>
    </location>
</feature>
<evidence type="ECO:0000313" key="6">
    <source>
        <dbReference type="Proteomes" id="UP000574133"/>
    </source>
</evidence>
<name>A0A841TD75_9BACL</name>
<feature type="signal peptide" evidence="3">
    <location>
        <begin position="1"/>
        <end position="19"/>
    </location>
</feature>
<comment type="caution">
    <text evidence="5">The sequence shown here is derived from an EMBL/GenBank/DDBJ whole genome shotgun (WGS) entry which is preliminary data.</text>
</comment>